<dbReference type="PANTHER" id="PTHR45138">
    <property type="entry name" value="REGULATORY COMPONENTS OF SENSORY TRANSDUCTION SYSTEM"/>
    <property type="match status" value="1"/>
</dbReference>
<sequence>MFDTKNCPLYEKLSRGEPLSQSEKELLADIVREEIKFLLRNQILPTPKNYERWFYIFCNLVASGQKLEDSVLMEFYNSIYKEESDLVNIKIDLKHTAQVLSDIIAELQKSLKESYEQASIKEQRITELQKKEEAREDFVTSILLELLMLVRDLKHQNEIFLKKVEAQQKIINELKSKLETVEAEANLDPLTDLFNRRSLERALEEFFSLCKYSKMTFSLILIDLDDFKYVNDNYGHHVGDLVLAKVAKVLRTNMRAKDIVGRWGGDEFVAIMPNTDLENAKKIVERLKSQLEKMEILAEGRRFKVSISAGVVQCGENFQSWLDMIKEADRLMYEDKKKKAL</sequence>
<dbReference type="OrthoDB" id="9805474at2"/>
<dbReference type="SMART" id="SM00267">
    <property type="entry name" value="GGDEF"/>
    <property type="match status" value="1"/>
</dbReference>
<dbReference type="PATRIC" id="fig|75906.3.peg.1202"/>
<proteinExistence type="predicted"/>
<accession>W0DJ27</accession>
<dbReference type="Proteomes" id="UP000018914">
    <property type="component" value="Chromosome"/>
</dbReference>
<name>W0DJ27_9AQUI</name>
<comment type="catalytic activity">
    <reaction evidence="2">
        <text>2 GTP = 3',3'-c-di-GMP + 2 diphosphate</text>
        <dbReference type="Rhea" id="RHEA:24898"/>
        <dbReference type="ChEBI" id="CHEBI:33019"/>
        <dbReference type="ChEBI" id="CHEBI:37565"/>
        <dbReference type="ChEBI" id="CHEBI:58805"/>
        <dbReference type="EC" id="2.7.7.65"/>
    </reaction>
</comment>
<dbReference type="eggNOG" id="COG2199">
    <property type="taxonomic scope" value="Bacteria"/>
</dbReference>
<dbReference type="NCBIfam" id="TIGR00254">
    <property type="entry name" value="GGDEF"/>
    <property type="match status" value="1"/>
</dbReference>
<dbReference type="InterPro" id="IPR000160">
    <property type="entry name" value="GGDEF_dom"/>
</dbReference>
<dbReference type="GO" id="GO:0052621">
    <property type="term" value="F:diguanylate cyclase activity"/>
    <property type="evidence" value="ECO:0007669"/>
    <property type="project" value="UniProtKB-EC"/>
</dbReference>
<organism evidence="6">
    <name type="scientific">Thermocrinis ruber</name>
    <dbReference type="NCBI Taxonomy" id="75906"/>
    <lineage>
        <taxon>Bacteria</taxon>
        <taxon>Pseudomonadati</taxon>
        <taxon>Aquificota</taxon>
        <taxon>Aquificia</taxon>
        <taxon>Aquificales</taxon>
        <taxon>Aquificaceae</taxon>
        <taxon>Thermocrinis</taxon>
    </lineage>
</organism>
<dbReference type="EMBL" id="CP007028">
    <property type="protein sequence ID" value="AHE96885.1"/>
    <property type="molecule type" value="Genomic_DNA"/>
</dbReference>
<feature type="domain" description="GGDEF" evidence="4">
    <location>
        <begin position="215"/>
        <end position="341"/>
    </location>
</feature>
<dbReference type="InterPro" id="IPR043128">
    <property type="entry name" value="Rev_trsase/Diguanyl_cyclase"/>
</dbReference>
<evidence type="ECO:0000256" key="3">
    <source>
        <dbReference type="SAM" id="Coils"/>
    </source>
</evidence>
<keyword evidence="6" id="KW-1185">Reference proteome</keyword>
<dbReference type="HOGENOM" id="CLU_000445_11_5_0"/>
<evidence type="ECO:0000313" key="6">
    <source>
        <dbReference type="Proteomes" id="UP000018914"/>
    </source>
</evidence>
<dbReference type="STRING" id="75906.THERU_06195"/>
<dbReference type="RefSeq" id="WP_025306382.1">
    <property type="nucleotide sequence ID" value="NZ_CP007028.1"/>
</dbReference>
<dbReference type="EC" id="2.7.7.65" evidence="1"/>
<gene>
    <name evidence="5" type="ORF">THERU_06195</name>
</gene>
<evidence type="ECO:0000259" key="4">
    <source>
        <dbReference type="PROSITE" id="PS50887"/>
    </source>
</evidence>
<dbReference type="SUPFAM" id="SSF55073">
    <property type="entry name" value="Nucleotide cyclase"/>
    <property type="match status" value="1"/>
</dbReference>
<reference evidence="5 6" key="1">
    <citation type="submission" date="2013-12" db="EMBL/GenBank/DDBJ databases">
        <authorList>
            <consortium name="DOE Joint Genome Institute"/>
            <person name="Eisen J."/>
            <person name="Huntemann M."/>
            <person name="Han J."/>
            <person name="Chen A."/>
            <person name="Kyrpides N."/>
            <person name="Mavromatis K."/>
            <person name="Markowitz V."/>
            <person name="Palaniappan K."/>
            <person name="Ivanova N."/>
            <person name="Schaumberg A."/>
            <person name="Pati A."/>
            <person name="Liolios K."/>
            <person name="Nordberg H.P."/>
            <person name="Cantor M.N."/>
            <person name="Hua S.X."/>
            <person name="Woyke T."/>
        </authorList>
    </citation>
    <scope>NUCLEOTIDE SEQUENCE [LARGE SCALE GENOMIC DNA]</scope>
    <source>
        <strain evidence="5 6">DSM 23557</strain>
    </source>
</reference>
<dbReference type="PANTHER" id="PTHR45138:SF9">
    <property type="entry name" value="DIGUANYLATE CYCLASE DGCM-RELATED"/>
    <property type="match status" value="1"/>
</dbReference>
<dbReference type="FunFam" id="3.30.70.270:FF:000001">
    <property type="entry name" value="Diguanylate cyclase domain protein"/>
    <property type="match status" value="1"/>
</dbReference>
<evidence type="ECO:0000256" key="2">
    <source>
        <dbReference type="ARBA" id="ARBA00034247"/>
    </source>
</evidence>
<dbReference type="AlphaFoldDB" id="W0DJ27"/>
<protein>
    <recommendedName>
        <fullName evidence="1">diguanylate cyclase</fullName>
        <ecNumber evidence="1">2.7.7.65</ecNumber>
    </recommendedName>
</protein>
<dbReference type="CDD" id="cd01949">
    <property type="entry name" value="GGDEF"/>
    <property type="match status" value="1"/>
</dbReference>
<dbReference type="KEGG" id="trd:THERU_06195"/>
<dbReference type="InterPro" id="IPR050469">
    <property type="entry name" value="Diguanylate_Cyclase"/>
</dbReference>
<evidence type="ECO:0000313" key="5">
    <source>
        <dbReference type="EMBL" id="AHE96885.1"/>
    </source>
</evidence>
<feature type="coiled-coil region" evidence="3">
    <location>
        <begin position="104"/>
        <end position="131"/>
    </location>
</feature>
<keyword evidence="3" id="KW-0175">Coiled coil</keyword>
<evidence type="ECO:0000256" key="1">
    <source>
        <dbReference type="ARBA" id="ARBA00012528"/>
    </source>
</evidence>
<dbReference type="InterPro" id="IPR029787">
    <property type="entry name" value="Nucleotide_cyclase"/>
</dbReference>
<dbReference type="PROSITE" id="PS50887">
    <property type="entry name" value="GGDEF"/>
    <property type="match status" value="1"/>
</dbReference>
<dbReference type="Pfam" id="PF00990">
    <property type="entry name" value="GGDEF"/>
    <property type="match status" value="1"/>
</dbReference>
<dbReference type="Gene3D" id="3.30.70.270">
    <property type="match status" value="1"/>
</dbReference>